<dbReference type="GO" id="GO:0031573">
    <property type="term" value="P:mitotic intra-S DNA damage checkpoint signaling"/>
    <property type="evidence" value="ECO:0007669"/>
    <property type="project" value="TreeGrafter"/>
</dbReference>
<dbReference type="PANTHER" id="PTHR32086">
    <property type="entry name" value="FANCONI ANEMIA GROUP D2 PROTEIN"/>
    <property type="match status" value="1"/>
</dbReference>
<evidence type="ECO:0000256" key="5">
    <source>
        <dbReference type="ARBA" id="ARBA00093456"/>
    </source>
</evidence>
<feature type="compositionally biased region" description="Acidic residues" evidence="6">
    <location>
        <begin position="153"/>
        <end position="165"/>
    </location>
</feature>
<evidence type="ECO:0000256" key="3">
    <source>
        <dbReference type="ARBA" id="ARBA00022843"/>
    </source>
</evidence>
<feature type="non-terminal residue" evidence="7">
    <location>
        <position position="1"/>
    </location>
</feature>
<reference evidence="7 8" key="1">
    <citation type="journal article" date="2021" name="Sci. Rep.">
        <title>Genome sequencing of the multicellular alga Astrephomene provides insights into convergent evolution of germ-soma differentiation.</title>
        <authorList>
            <person name="Yamashita S."/>
            <person name="Yamamoto K."/>
            <person name="Matsuzaki R."/>
            <person name="Suzuki S."/>
            <person name="Yamaguchi H."/>
            <person name="Hirooka S."/>
            <person name="Minakuchi Y."/>
            <person name="Miyagishima S."/>
            <person name="Kawachi M."/>
            <person name="Toyoda A."/>
            <person name="Nozaki H."/>
        </authorList>
    </citation>
    <scope>NUCLEOTIDE SEQUENCE [LARGE SCALE GENOMIC DNA]</scope>
    <source>
        <strain evidence="7 8">NIES-4017</strain>
    </source>
</reference>
<name>A0AAD3DW38_9CHLO</name>
<gene>
    <name evidence="7" type="ORF">Agub_g10952</name>
</gene>
<dbReference type="GO" id="GO:0005634">
    <property type="term" value="C:nucleus"/>
    <property type="evidence" value="ECO:0007669"/>
    <property type="project" value="UniProtKB-SubCell"/>
</dbReference>
<proteinExistence type="inferred from homology"/>
<dbReference type="Pfam" id="PF14631">
    <property type="entry name" value="FancD2"/>
    <property type="match status" value="1"/>
</dbReference>
<feature type="non-terminal residue" evidence="7">
    <location>
        <position position="251"/>
    </location>
</feature>
<dbReference type="GO" id="GO:0036297">
    <property type="term" value="P:interstrand cross-link repair"/>
    <property type="evidence" value="ECO:0007669"/>
    <property type="project" value="TreeGrafter"/>
</dbReference>
<dbReference type="GO" id="GO:1990918">
    <property type="term" value="P:double-strand break repair involved in meiotic recombination"/>
    <property type="evidence" value="ECO:0007669"/>
    <property type="project" value="TreeGrafter"/>
</dbReference>
<comment type="subcellular location">
    <subcellularLocation>
        <location evidence="1">Nucleus</location>
    </subcellularLocation>
</comment>
<keyword evidence="4" id="KW-0539">Nucleus</keyword>
<feature type="region of interest" description="Disordered" evidence="6">
    <location>
        <begin position="134"/>
        <end position="251"/>
    </location>
</feature>
<keyword evidence="8" id="KW-1185">Reference proteome</keyword>
<evidence type="ECO:0000313" key="7">
    <source>
        <dbReference type="EMBL" id="GFR48943.1"/>
    </source>
</evidence>
<evidence type="ECO:0000313" key="8">
    <source>
        <dbReference type="Proteomes" id="UP001054857"/>
    </source>
</evidence>
<protein>
    <submittedName>
        <fullName evidence="7">Uncharacterized protein</fullName>
    </submittedName>
</protein>
<dbReference type="AlphaFoldDB" id="A0AAD3DW38"/>
<dbReference type="GO" id="GO:0070182">
    <property type="term" value="F:DNA polymerase binding"/>
    <property type="evidence" value="ECO:0007669"/>
    <property type="project" value="TreeGrafter"/>
</dbReference>
<dbReference type="InterPro" id="IPR029448">
    <property type="entry name" value="FANCD2"/>
</dbReference>
<comment type="similarity">
    <text evidence="5">Belongs to the Fanconi anemia protein FANCD2 family.</text>
</comment>
<keyword evidence="2" id="KW-1017">Isopeptide bond</keyword>
<evidence type="ECO:0000256" key="6">
    <source>
        <dbReference type="SAM" id="MobiDB-lite"/>
    </source>
</evidence>
<evidence type="ECO:0000256" key="2">
    <source>
        <dbReference type="ARBA" id="ARBA00022499"/>
    </source>
</evidence>
<evidence type="ECO:0000256" key="1">
    <source>
        <dbReference type="ARBA" id="ARBA00004123"/>
    </source>
</evidence>
<keyword evidence="3" id="KW-0832">Ubl conjugation</keyword>
<comment type="caution">
    <text evidence="7">The sequence shown here is derived from an EMBL/GenBank/DDBJ whole genome shotgun (WGS) entry which is preliminary data.</text>
</comment>
<feature type="compositionally biased region" description="Acidic residues" evidence="6">
    <location>
        <begin position="240"/>
        <end position="251"/>
    </location>
</feature>
<feature type="compositionally biased region" description="Low complexity" evidence="6">
    <location>
        <begin position="187"/>
        <end position="202"/>
    </location>
</feature>
<dbReference type="PANTHER" id="PTHR32086:SF0">
    <property type="entry name" value="FANCONI ANEMIA GROUP D2 PROTEIN"/>
    <property type="match status" value="1"/>
</dbReference>
<dbReference type="GO" id="GO:0007129">
    <property type="term" value="P:homologous chromosome pairing at meiosis"/>
    <property type="evidence" value="ECO:0007669"/>
    <property type="project" value="TreeGrafter"/>
</dbReference>
<organism evidence="7 8">
    <name type="scientific">Astrephomene gubernaculifera</name>
    <dbReference type="NCBI Taxonomy" id="47775"/>
    <lineage>
        <taxon>Eukaryota</taxon>
        <taxon>Viridiplantae</taxon>
        <taxon>Chlorophyta</taxon>
        <taxon>core chlorophytes</taxon>
        <taxon>Chlorophyceae</taxon>
        <taxon>CS clade</taxon>
        <taxon>Chlamydomonadales</taxon>
        <taxon>Astrephomenaceae</taxon>
        <taxon>Astrephomene</taxon>
    </lineage>
</organism>
<feature type="compositionally biased region" description="Low complexity" evidence="6">
    <location>
        <begin position="228"/>
        <end position="238"/>
    </location>
</feature>
<dbReference type="EMBL" id="BMAR01000027">
    <property type="protein sequence ID" value="GFR48943.1"/>
    <property type="molecule type" value="Genomic_DNA"/>
</dbReference>
<accession>A0AAD3DW38</accession>
<sequence length="251" mass="26281">LISSASTCASLFSCLLHLLRQHPQRTPLIGTAIKCGGKFVEDLQRSTGAWRGLWPRHEERLRGTVRRVQRGTRLLNALCADGKERRAVAITKKVPGVKRAIEAFMLNMRALFHEMGCAEGIRIAQLRNKDLHGNEVPSQAYDDDNDAGGYYDADADADVDADADGGEQQHPQPPPPQPKKRGRKPKAAAAAEGSQPGAAAAAGVGGGIDGDAEADGGKAPKRKKPRGARAAAAATAGEADGGEGEDAAAAP</sequence>
<dbReference type="Proteomes" id="UP001054857">
    <property type="component" value="Unassembled WGS sequence"/>
</dbReference>
<dbReference type="GO" id="GO:0000793">
    <property type="term" value="C:condensed chromosome"/>
    <property type="evidence" value="ECO:0007669"/>
    <property type="project" value="TreeGrafter"/>
</dbReference>
<evidence type="ECO:0000256" key="4">
    <source>
        <dbReference type="ARBA" id="ARBA00023242"/>
    </source>
</evidence>